<evidence type="ECO:0000313" key="1">
    <source>
        <dbReference type="EMBL" id="HIU02833.1"/>
    </source>
</evidence>
<organism evidence="1 2">
    <name type="scientific">Candidatus Onthocola gallistercoris</name>
    <dbReference type="NCBI Taxonomy" id="2840876"/>
    <lineage>
        <taxon>Bacteria</taxon>
        <taxon>Bacillati</taxon>
        <taxon>Bacillota</taxon>
        <taxon>Bacilli</taxon>
        <taxon>Candidatus Onthocola</taxon>
    </lineage>
</organism>
<gene>
    <name evidence="1" type="ORF">IAB63_06225</name>
</gene>
<protein>
    <submittedName>
        <fullName evidence="1">Uncharacterized protein</fullName>
    </submittedName>
</protein>
<reference evidence="1" key="2">
    <citation type="journal article" date="2021" name="PeerJ">
        <title>Extensive microbial diversity within the chicken gut microbiome revealed by metagenomics and culture.</title>
        <authorList>
            <person name="Gilroy R."/>
            <person name="Ravi A."/>
            <person name="Getino M."/>
            <person name="Pursley I."/>
            <person name="Horton D.L."/>
            <person name="Alikhan N.F."/>
            <person name="Baker D."/>
            <person name="Gharbi K."/>
            <person name="Hall N."/>
            <person name="Watson M."/>
            <person name="Adriaenssens E.M."/>
            <person name="Foster-Nyarko E."/>
            <person name="Jarju S."/>
            <person name="Secka A."/>
            <person name="Antonio M."/>
            <person name="Oren A."/>
            <person name="Chaudhuri R.R."/>
            <person name="La Ragione R."/>
            <person name="Hildebrand F."/>
            <person name="Pallen M.J."/>
        </authorList>
    </citation>
    <scope>NUCLEOTIDE SEQUENCE</scope>
    <source>
        <strain evidence="1">CHK187-14744</strain>
    </source>
</reference>
<dbReference type="InterPro" id="IPR036278">
    <property type="entry name" value="Sialidase_sf"/>
</dbReference>
<dbReference type="EMBL" id="DVLT01000040">
    <property type="protein sequence ID" value="HIU02833.1"/>
    <property type="molecule type" value="Genomic_DNA"/>
</dbReference>
<dbReference type="SUPFAM" id="SSF50939">
    <property type="entry name" value="Sialidases"/>
    <property type="match status" value="1"/>
</dbReference>
<name>A0A9D1HG11_9FIRM</name>
<sequence>MLITVFFGYRIVYSAIPYNGALSWKVDEWLHKREVRLEHTNIFEGGVEGILEDLDQALDLPETLYIANEFRISFDGDGTVRTFYTFLYGMDRKGETRTYLAAYDGTESKDMTVWLDGEAGGDYSEDMLLEPMLHILQGVSWQEQVRLWDRETDDERYEILYRGRRCFDTLDGLQYVPGGSDTETGDPVLEKLSDGGQSGVAEGLIFFDEDFGVAGLASATQTYSRLYMTKDGGATFTEIRLPMESVTELPDQAGSYPYTLEDYVYLHMPVKTGDRLTIRVTAGMEDDAGIRFQSDDGGVTWKYTGSAMY</sequence>
<accession>A0A9D1HG11</accession>
<comment type="caution">
    <text evidence="1">The sequence shown here is derived from an EMBL/GenBank/DDBJ whole genome shotgun (WGS) entry which is preliminary data.</text>
</comment>
<evidence type="ECO:0000313" key="2">
    <source>
        <dbReference type="Proteomes" id="UP000824164"/>
    </source>
</evidence>
<proteinExistence type="predicted"/>
<reference evidence="1" key="1">
    <citation type="submission" date="2020-10" db="EMBL/GenBank/DDBJ databases">
        <authorList>
            <person name="Gilroy R."/>
        </authorList>
    </citation>
    <scope>NUCLEOTIDE SEQUENCE</scope>
    <source>
        <strain evidence="1">CHK187-14744</strain>
    </source>
</reference>
<dbReference type="Proteomes" id="UP000824164">
    <property type="component" value="Unassembled WGS sequence"/>
</dbReference>
<dbReference type="AlphaFoldDB" id="A0A9D1HG11"/>